<keyword evidence="1" id="KW-0812">Transmembrane</keyword>
<evidence type="ECO:0000313" key="3">
    <source>
        <dbReference type="Proteomes" id="UP000054279"/>
    </source>
</evidence>
<dbReference type="SUPFAM" id="SSF53335">
    <property type="entry name" value="S-adenosyl-L-methionine-dependent methyltransferases"/>
    <property type="match status" value="1"/>
</dbReference>
<keyword evidence="1" id="KW-0472">Membrane</keyword>
<keyword evidence="1" id="KW-1133">Transmembrane helix</keyword>
<proteinExistence type="predicted"/>
<evidence type="ECO:0000256" key="1">
    <source>
        <dbReference type="SAM" id="Phobius"/>
    </source>
</evidence>
<sequence length="288" mass="31775">MLGEIYTANYALITASVISVAIIIFLKMYAKDPYGTYHLGLNMRPGQDSTKPPKTEWLNMGYWRDTDIFPDACEALALKIIKEAKPIPRGHVLDVGHACGDSLLLYLQHPSLPRPESLCGSSATSQDCKVNLLCADAIFRSQSAEHPLNPSSTDPLLTSITAIDCAYHFASRELFLTQCYTRLAPGGRIALGDLVIAKRISFPLRFLLSKLLSVRSENIITPEEYEAQLRKAGYADIHIENVSENVFPQFQAFLVARGGLWRVMAAVIGWWETAGGRFVIVGASKPDS</sequence>
<keyword evidence="3" id="KW-1185">Reference proteome</keyword>
<dbReference type="EMBL" id="KN837113">
    <property type="protein sequence ID" value="KIJ45179.1"/>
    <property type="molecule type" value="Genomic_DNA"/>
</dbReference>
<dbReference type="OrthoDB" id="61390at2759"/>
<name>A0A0C9VDP6_SPHS4</name>
<dbReference type="InterPro" id="IPR029063">
    <property type="entry name" value="SAM-dependent_MTases_sf"/>
</dbReference>
<dbReference type="AlphaFoldDB" id="A0A0C9VDP6"/>
<evidence type="ECO:0000313" key="2">
    <source>
        <dbReference type="EMBL" id="KIJ45179.1"/>
    </source>
</evidence>
<accession>A0A0C9VDP6</accession>
<dbReference type="HOGENOM" id="CLU_039068_3_0_1"/>
<reference evidence="2 3" key="1">
    <citation type="submission" date="2014-06" db="EMBL/GenBank/DDBJ databases">
        <title>Evolutionary Origins and Diversification of the Mycorrhizal Mutualists.</title>
        <authorList>
            <consortium name="DOE Joint Genome Institute"/>
            <consortium name="Mycorrhizal Genomics Consortium"/>
            <person name="Kohler A."/>
            <person name="Kuo A."/>
            <person name="Nagy L.G."/>
            <person name="Floudas D."/>
            <person name="Copeland A."/>
            <person name="Barry K.W."/>
            <person name="Cichocki N."/>
            <person name="Veneault-Fourrey C."/>
            <person name="LaButti K."/>
            <person name="Lindquist E.A."/>
            <person name="Lipzen A."/>
            <person name="Lundell T."/>
            <person name="Morin E."/>
            <person name="Murat C."/>
            <person name="Riley R."/>
            <person name="Ohm R."/>
            <person name="Sun H."/>
            <person name="Tunlid A."/>
            <person name="Henrissat B."/>
            <person name="Grigoriev I.V."/>
            <person name="Hibbett D.S."/>
            <person name="Martin F."/>
        </authorList>
    </citation>
    <scope>NUCLEOTIDE SEQUENCE [LARGE SCALE GENOMIC DNA]</scope>
    <source>
        <strain evidence="2 3">SS14</strain>
    </source>
</reference>
<dbReference type="Gene3D" id="3.40.50.150">
    <property type="entry name" value="Vaccinia Virus protein VP39"/>
    <property type="match status" value="1"/>
</dbReference>
<feature type="transmembrane region" description="Helical" evidence="1">
    <location>
        <begin position="6"/>
        <end position="26"/>
    </location>
</feature>
<gene>
    <name evidence="2" type="ORF">M422DRAFT_779090</name>
</gene>
<dbReference type="Proteomes" id="UP000054279">
    <property type="component" value="Unassembled WGS sequence"/>
</dbReference>
<organism evidence="2 3">
    <name type="scientific">Sphaerobolus stellatus (strain SS14)</name>
    <dbReference type="NCBI Taxonomy" id="990650"/>
    <lineage>
        <taxon>Eukaryota</taxon>
        <taxon>Fungi</taxon>
        <taxon>Dikarya</taxon>
        <taxon>Basidiomycota</taxon>
        <taxon>Agaricomycotina</taxon>
        <taxon>Agaricomycetes</taxon>
        <taxon>Phallomycetidae</taxon>
        <taxon>Geastrales</taxon>
        <taxon>Sphaerobolaceae</taxon>
        <taxon>Sphaerobolus</taxon>
    </lineage>
</organism>
<protein>
    <recommendedName>
        <fullName evidence="4">S-adenosyl-L-methionine-dependent methyltransferase</fullName>
    </recommendedName>
</protein>
<evidence type="ECO:0008006" key="4">
    <source>
        <dbReference type="Google" id="ProtNLM"/>
    </source>
</evidence>